<keyword evidence="2" id="KW-1185">Reference proteome</keyword>
<name>A0AAX1NA20_9BACT</name>
<dbReference type="SUPFAM" id="SSF48452">
    <property type="entry name" value="TPR-like"/>
    <property type="match status" value="1"/>
</dbReference>
<dbReference type="Proteomes" id="UP000678679">
    <property type="component" value="Chromosome 2"/>
</dbReference>
<reference evidence="1 2" key="1">
    <citation type="submission" date="2021-05" db="EMBL/GenBank/DDBJ databases">
        <title>Comparative genomic studies on the polysaccharide-degrading batcterial strains of the Flammeovirga genus.</title>
        <authorList>
            <person name="Zewei F."/>
            <person name="Zheng Z."/>
            <person name="Yu L."/>
            <person name="Ruyue G."/>
            <person name="Yanhong M."/>
            <person name="Yuanyuan C."/>
            <person name="Jingyan G."/>
            <person name="Wenjun H."/>
        </authorList>
    </citation>
    <scope>NUCLEOTIDE SEQUENCE [LARGE SCALE GENOMIC DNA]</scope>
    <source>
        <strain evidence="1 2">NBRC:100898</strain>
    </source>
</reference>
<dbReference type="KEGG" id="fya:KMW28_26225"/>
<dbReference type="PROSITE" id="PS51257">
    <property type="entry name" value="PROKAR_LIPOPROTEIN"/>
    <property type="match status" value="1"/>
</dbReference>
<gene>
    <name evidence="1" type="ORF">KMW28_26225</name>
</gene>
<evidence type="ECO:0000313" key="2">
    <source>
        <dbReference type="Proteomes" id="UP000678679"/>
    </source>
</evidence>
<organism evidence="1 2">
    <name type="scientific">Flammeovirga yaeyamensis</name>
    <dbReference type="NCBI Taxonomy" id="367791"/>
    <lineage>
        <taxon>Bacteria</taxon>
        <taxon>Pseudomonadati</taxon>
        <taxon>Bacteroidota</taxon>
        <taxon>Cytophagia</taxon>
        <taxon>Cytophagales</taxon>
        <taxon>Flammeovirgaceae</taxon>
        <taxon>Flammeovirga</taxon>
    </lineage>
</organism>
<protein>
    <submittedName>
        <fullName evidence="1">SusD/RagB family nutrient-binding outer membrane lipoprotein</fullName>
    </submittedName>
</protein>
<sequence>MKHLTTILLLCLIFGCQNLLDDQLEMTDGEIKTKEQRPPQEIMDDIQENLRIAQTAMYSSGHEAWRGNLLTSGQISQNIGTTFSANPGFSYNSSFHGETFYLILNQILPSIEKGLYETEGIEELEYIHSIFRIVKVVNLLRLTEIYGDIPYVKNCRDYYHDGLYLLEYDSQEKVLEYMVEDLIESRNKIGILDKSTLKYTDYYNTNSSSQFRYTKLANSLLIKIGLMLSEANPSRGAEVFKLGYENFYGYIKSWDDAPYIEHSDDYNPWSDKVNGTGVAIQGRVGGFSETFISDVALKYMQGNFDPRLFRIVAHYDRSYGTADAISNPFSLYRNFDPFAKAEDSGDFKKVHYRGVRMGNSQEVPTLFHNAETNEDQLAFKYYSVFGDNYSNYHFIEQGQLLTLAGINPATFNATTPSLVIGADEVSYLVAEANVLPEYGINDVDAFKNALTLSQTKYREMNFPGDFFEMSYSNLYKHQTNSNYNLESAKIEYVDRLLKKYNEATDKRDLIVTEHWISLIPNGYSSFSLVNRTGGPSFLKSFISNDERTHSVKIFDKDPIMYSSAIGIGTKEIELFHSSEDNFERPYRFPYSSDELEKNTQNVTEAIQNQGGYLPLNTLMNLKQYYSKKDE</sequence>
<dbReference type="Pfam" id="PF12771">
    <property type="entry name" value="SusD-like_2"/>
    <property type="match status" value="1"/>
</dbReference>
<keyword evidence="1" id="KW-0449">Lipoprotein</keyword>
<dbReference type="Gene3D" id="1.25.40.390">
    <property type="match status" value="1"/>
</dbReference>
<accession>A0AAX1NA20</accession>
<dbReference type="EMBL" id="CP076133">
    <property type="protein sequence ID" value="QWG04395.1"/>
    <property type="molecule type" value="Genomic_DNA"/>
</dbReference>
<dbReference type="InterPro" id="IPR041662">
    <property type="entry name" value="SusD-like_2"/>
</dbReference>
<dbReference type="AlphaFoldDB" id="A0AAX1NA20"/>
<dbReference type="InterPro" id="IPR011990">
    <property type="entry name" value="TPR-like_helical_dom_sf"/>
</dbReference>
<dbReference type="RefSeq" id="WP_169663857.1">
    <property type="nucleotide sequence ID" value="NZ_CP076133.1"/>
</dbReference>
<proteinExistence type="predicted"/>
<evidence type="ECO:0000313" key="1">
    <source>
        <dbReference type="EMBL" id="QWG04395.1"/>
    </source>
</evidence>